<evidence type="ECO:0000313" key="4">
    <source>
        <dbReference type="Proteomes" id="UP000053105"/>
    </source>
</evidence>
<feature type="coiled-coil region" evidence="1">
    <location>
        <begin position="38"/>
        <end position="72"/>
    </location>
</feature>
<evidence type="ECO:0000256" key="1">
    <source>
        <dbReference type="SAM" id="Coils"/>
    </source>
</evidence>
<dbReference type="Proteomes" id="UP000053105">
    <property type="component" value="Unassembled WGS sequence"/>
</dbReference>
<dbReference type="AlphaFoldDB" id="A0A0M9A331"/>
<name>A0A0M9A331_9HYME</name>
<protein>
    <submittedName>
        <fullName evidence="3">Uncharacterized protein</fullName>
    </submittedName>
</protein>
<evidence type="ECO:0000313" key="3">
    <source>
        <dbReference type="EMBL" id="KOX74933.1"/>
    </source>
</evidence>
<keyword evidence="1" id="KW-0175">Coiled coil</keyword>
<reference evidence="3 4" key="1">
    <citation type="submission" date="2015-07" db="EMBL/GenBank/DDBJ databases">
        <title>The genome of Melipona quadrifasciata.</title>
        <authorList>
            <person name="Pan H."/>
            <person name="Kapheim K."/>
        </authorList>
    </citation>
    <scope>NUCLEOTIDE SEQUENCE [LARGE SCALE GENOMIC DNA]</scope>
    <source>
        <strain evidence="3">0111107301</strain>
        <tissue evidence="3">Whole body</tissue>
    </source>
</reference>
<accession>A0A0M9A331</accession>
<dbReference type="EMBL" id="KQ435776">
    <property type="protein sequence ID" value="KOX74933.1"/>
    <property type="molecule type" value="Genomic_DNA"/>
</dbReference>
<sequence>MEAETSCDDPQFMIMLETCLRVEIGTAKHMSSELASEIKELKLRMQAQLKTRKELKEKTESTQENILILTNTLNQESKHVNEISNKIELMKLNLDNDYKVMKLDCQQYENILNEYEATWQSYHERYEEFPLAKERKEWEAKLRKLQVDKMVLECKINGLEKISEQRKRITWLRMRTKIVEFARAISNHMNLEKKLQEYNRTIEERRKELDMITTELAVQLKKQEEEKKDRALKLLEMPPPKINFSHMRTIYERRSRTGFPDWKRNDENSIGAPFTLSVDTLMLEEMCLTEESDVKPSSEISIHAQEDQNVPCNRPIDSTSPFLDQEQQQVEHEDVASEVDGNMALEAIDAAEEELEQRMDQELEHMDQPSGISKDKQTGRRSEDLEEMDDLAAKRMRLISSEGKSVAIPVKDIQLDKEKQDSVDPLCRSRITKIETVRYKMSSIRNIDKTPRGSRLVDQSPGSIITTPPIRKHDQDNDNPSSMFTPRRYDFCDNSDMSFCTDNMASLKADQISPYGGSVRDFCECSNISMPIKDAVSESNANAPSTSKTHNFPRTYDTSYRRLPLISSFSTLTFTLFLLQNSI</sequence>
<feature type="region of interest" description="Disordered" evidence="2">
    <location>
        <begin position="451"/>
        <end position="482"/>
    </location>
</feature>
<feature type="region of interest" description="Disordered" evidence="2">
    <location>
        <begin position="363"/>
        <end position="383"/>
    </location>
</feature>
<organism evidence="3 4">
    <name type="scientific">Melipona quadrifasciata</name>
    <dbReference type="NCBI Taxonomy" id="166423"/>
    <lineage>
        <taxon>Eukaryota</taxon>
        <taxon>Metazoa</taxon>
        <taxon>Ecdysozoa</taxon>
        <taxon>Arthropoda</taxon>
        <taxon>Hexapoda</taxon>
        <taxon>Insecta</taxon>
        <taxon>Pterygota</taxon>
        <taxon>Neoptera</taxon>
        <taxon>Endopterygota</taxon>
        <taxon>Hymenoptera</taxon>
        <taxon>Apocrita</taxon>
        <taxon>Aculeata</taxon>
        <taxon>Apoidea</taxon>
        <taxon>Anthophila</taxon>
        <taxon>Apidae</taxon>
        <taxon>Melipona</taxon>
    </lineage>
</organism>
<keyword evidence="4" id="KW-1185">Reference proteome</keyword>
<dbReference type="OrthoDB" id="7554243at2759"/>
<proteinExistence type="predicted"/>
<feature type="coiled-coil region" evidence="1">
    <location>
        <begin position="181"/>
        <end position="215"/>
    </location>
</feature>
<gene>
    <name evidence="3" type="ORF">WN51_13494</name>
</gene>
<evidence type="ECO:0000256" key="2">
    <source>
        <dbReference type="SAM" id="MobiDB-lite"/>
    </source>
</evidence>
<feature type="coiled-coil region" evidence="1">
    <location>
        <begin position="98"/>
        <end position="155"/>
    </location>
</feature>